<dbReference type="Proteomes" id="UP001154312">
    <property type="component" value="Unassembled WGS sequence"/>
</dbReference>
<evidence type="ECO:0000259" key="1">
    <source>
        <dbReference type="PROSITE" id="PS50125"/>
    </source>
</evidence>
<proteinExistence type="predicted"/>
<keyword evidence="3" id="KW-1185">Reference proteome</keyword>
<feature type="domain" description="Guanylate cyclase" evidence="1">
    <location>
        <begin position="19"/>
        <end position="131"/>
    </location>
</feature>
<organism evidence="2 3">
    <name type="scientific">Pelotomaculum isophthalicicum JI</name>
    <dbReference type="NCBI Taxonomy" id="947010"/>
    <lineage>
        <taxon>Bacteria</taxon>
        <taxon>Bacillati</taxon>
        <taxon>Bacillota</taxon>
        <taxon>Clostridia</taxon>
        <taxon>Eubacteriales</taxon>
        <taxon>Desulfotomaculaceae</taxon>
        <taxon>Pelotomaculum</taxon>
    </lineage>
</organism>
<gene>
    <name evidence="2" type="ORF">L7E55_02440</name>
</gene>
<dbReference type="AlphaFoldDB" id="A0A9X4H4E3"/>
<dbReference type="EMBL" id="JAKOAV010000003">
    <property type="protein sequence ID" value="MDF9407223.1"/>
    <property type="molecule type" value="Genomic_DNA"/>
</dbReference>
<dbReference type="Gene3D" id="3.30.70.1230">
    <property type="entry name" value="Nucleotide cyclase"/>
    <property type="match status" value="1"/>
</dbReference>
<name>A0A9X4H4E3_9FIRM</name>
<dbReference type="Pfam" id="PF00211">
    <property type="entry name" value="Guanylate_cyc"/>
    <property type="match status" value="1"/>
</dbReference>
<comment type="caution">
    <text evidence="2">The sequence shown here is derived from an EMBL/GenBank/DDBJ whole genome shotgun (WGS) entry which is preliminary data.</text>
</comment>
<protein>
    <submittedName>
        <fullName evidence="2">Adenylate/guanylate cyclase domain-containing protein</fullName>
    </submittedName>
</protein>
<dbReference type="PROSITE" id="PS50125">
    <property type="entry name" value="GUANYLATE_CYCLASE_2"/>
    <property type="match status" value="1"/>
</dbReference>
<accession>A0A9X4H4E3</accession>
<dbReference type="RefSeq" id="WP_277442417.1">
    <property type="nucleotide sequence ID" value="NZ_JAKOAV010000003.1"/>
</dbReference>
<evidence type="ECO:0000313" key="2">
    <source>
        <dbReference type="EMBL" id="MDF9407223.1"/>
    </source>
</evidence>
<dbReference type="GO" id="GO:0009190">
    <property type="term" value="P:cyclic nucleotide biosynthetic process"/>
    <property type="evidence" value="ECO:0007669"/>
    <property type="project" value="InterPro"/>
</dbReference>
<dbReference type="InterPro" id="IPR001054">
    <property type="entry name" value="A/G_cyclase"/>
</dbReference>
<sequence length="524" mass="59085">MTESLYDQYQGLGVLETVCVAFFDLVDSTHLKKQMGQLKGVDLALKHNQVAAEVCQRFNGRIIKHIGDSIMVVFKIPLEGILASIEFIQAIHMNQYPFRTKVGLVHGIAKKVDINGLDYLGNTVDRSARLTSQSLPNQILTDETTMDMIKPFLMDFNQLISRFVGMRELKGIGGIPVYELSLESIGFVEEEAIVPEVQFSASNGVTGVISKKAQKAASRVRIELPPLAGQTPVTCEVKDKILGKMLEQWTLKKEDLENIAIGYQNISHTFEKAYDLNIARLAFSGTFARGSMIKPLEPVDLITVMTPPSDQYRDVEETARGLAHVLSQGYPNSITINNNNCIIISLQGIDFLITPVLAVINGGQGQFMVPKGDFWVAANPAIPEQWMEQAVKRNGPTFLPFIRLLKMWQRINCTVLKSFHLELLTDFIASQIKLEISFESIYQWFRYAYNYYGKIKKPYILDPSKSNTYIDEYIFASSPVFKIFSTNITNAFNTAIQGVTYYRSGKKEKSMAKWKELFGEYWLA</sequence>
<dbReference type="GO" id="GO:0004016">
    <property type="term" value="F:adenylate cyclase activity"/>
    <property type="evidence" value="ECO:0007669"/>
    <property type="project" value="UniProtKB-ARBA"/>
</dbReference>
<reference evidence="2" key="1">
    <citation type="submission" date="2022-02" db="EMBL/GenBank/DDBJ databases">
        <authorList>
            <person name="Leng L."/>
        </authorList>
    </citation>
    <scope>NUCLEOTIDE SEQUENCE</scope>
    <source>
        <strain evidence="2">JI</strain>
    </source>
</reference>
<dbReference type="CDD" id="cd07302">
    <property type="entry name" value="CHD"/>
    <property type="match status" value="1"/>
</dbReference>
<dbReference type="InterPro" id="IPR029787">
    <property type="entry name" value="Nucleotide_cyclase"/>
</dbReference>
<evidence type="ECO:0000313" key="3">
    <source>
        <dbReference type="Proteomes" id="UP001154312"/>
    </source>
</evidence>
<dbReference type="SUPFAM" id="SSF55073">
    <property type="entry name" value="Nucleotide cyclase"/>
    <property type="match status" value="1"/>
</dbReference>
<dbReference type="GO" id="GO:0035556">
    <property type="term" value="P:intracellular signal transduction"/>
    <property type="evidence" value="ECO:0007669"/>
    <property type="project" value="InterPro"/>
</dbReference>